<organism evidence="4 5">
    <name type="scientific">Microcella putealis</name>
    <dbReference type="NCBI Taxonomy" id="337005"/>
    <lineage>
        <taxon>Bacteria</taxon>
        <taxon>Bacillati</taxon>
        <taxon>Actinomycetota</taxon>
        <taxon>Actinomycetes</taxon>
        <taxon>Micrococcales</taxon>
        <taxon>Microbacteriaceae</taxon>
        <taxon>Microcella</taxon>
    </lineage>
</organism>
<dbReference type="Pfam" id="PF01882">
    <property type="entry name" value="DUF58"/>
    <property type="match status" value="1"/>
</dbReference>
<evidence type="ECO:0000256" key="1">
    <source>
        <dbReference type="SAM" id="MobiDB-lite"/>
    </source>
</evidence>
<keyword evidence="2" id="KW-1133">Transmembrane helix</keyword>
<evidence type="ECO:0000259" key="3">
    <source>
        <dbReference type="Pfam" id="PF01882"/>
    </source>
</evidence>
<dbReference type="EMBL" id="SGWW01000001">
    <property type="protein sequence ID" value="RZS59448.1"/>
    <property type="molecule type" value="Genomic_DNA"/>
</dbReference>
<dbReference type="AlphaFoldDB" id="A0A4Q7LZ32"/>
<gene>
    <name evidence="4" type="ORF">EV141_0674</name>
</gene>
<keyword evidence="2" id="KW-0812">Transmembrane</keyword>
<comment type="caution">
    <text evidence="4">The sequence shown here is derived from an EMBL/GenBank/DDBJ whole genome shotgun (WGS) entry which is preliminary data.</text>
</comment>
<dbReference type="PANTHER" id="PTHR34351:SF1">
    <property type="entry name" value="SLR1927 PROTEIN"/>
    <property type="match status" value="1"/>
</dbReference>
<dbReference type="PANTHER" id="PTHR34351">
    <property type="entry name" value="SLR1927 PROTEIN-RELATED"/>
    <property type="match status" value="1"/>
</dbReference>
<proteinExistence type="predicted"/>
<dbReference type="InterPro" id="IPR002881">
    <property type="entry name" value="DUF58"/>
</dbReference>
<feature type="region of interest" description="Disordered" evidence="1">
    <location>
        <begin position="166"/>
        <end position="189"/>
    </location>
</feature>
<sequence length="422" mass="44772">MPRPTLRGVLFVLVGAAITTLAYLLERPELLAVGVIAIVAPLVAIVFVASSRPRLRVGRHLDPVVATVGEPVTVTVTVSGRARAAEWIERVPMRPGYAGPGRLPDVRRTRPATFSYRYWPAERGVVTVGSLLIEERDPIGLAVRVTDTVAEAAQLIVPVVVPLAAGPVPDPSSDAGPRTSRSRERADDDVVTREYRSGDALRRVHWRVTARHGELMVRQDEPQAGPRARLLIDTARDAYRDIDMRPLRHGPPSGPSFEWGVRMAASAAGHLVERGYAVDLRTSTVQPEQPPLGDAPGIPAALAAVLGELAMLRASPSDGSPLPLDAHPSVPIVALASQPSGATIDWMLAQRAPGTAASLLLVTPHASAESAELLATAEVFTRAGWRVAVAHAADSVDAAWQRLIDGSSVGPDATAILRGARA</sequence>
<keyword evidence="2" id="KW-0472">Membrane</keyword>
<protein>
    <submittedName>
        <fullName evidence="4">Uncharacterized protein (DUF58 family)</fullName>
    </submittedName>
</protein>
<accession>A0A4Q7LZ32</accession>
<feature type="domain" description="DUF58" evidence="3">
    <location>
        <begin position="192"/>
        <end position="235"/>
    </location>
</feature>
<dbReference type="Proteomes" id="UP000293519">
    <property type="component" value="Unassembled WGS sequence"/>
</dbReference>
<keyword evidence="5" id="KW-1185">Reference proteome</keyword>
<reference evidence="4 5" key="1">
    <citation type="journal article" date="2015" name="Stand. Genomic Sci.">
        <title>Genomic Encyclopedia of Bacterial and Archaeal Type Strains, Phase III: the genomes of soil and plant-associated and newly described type strains.</title>
        <authorList>
            <person name="Whitman W.B."/>
            <person name="Woyke T."/>
            <person name="Klenk H.P."/>
            <person name="Zhou Y."/>
            <person name="Lilburn T.G."/>
            <person name="Beck B.J."/>
            <person name="De Vos P."/>
            <person name="Vandamme P."/>
            <person name="Eisen J.A."/>
            <person name="Garrity G."/>
            <person name="Hugenholtz P."/>
            <person name="Kyrpides N.C."/>
        </authorList>
    </citation>
    <scope>NUCLEOTIDE SEQUENCE [LARGE SCALE GENOMIC DNA]</scope>
    <source>
        <strain evidence="4 5">CV2</strain>
    </source>
</reference>
<feature type="transmembrane region" description="Helical" evidence="2">
    <location>
        <begin position="7"/>
        <end position="25"/>
    </location>
</feature>
<name>A0A4Q7LZ32_9MICO</name>
<evidence type="ECO:0000256" key="2">
    <source>
        <dbReference type="SAM" id="Phobius"/>
    </source>
</evidence>
<feature type="transmembrane region" description="Helical" evidence="2">
    <location>
        <begin position="31"/>
        <end position="49"/>
    </location>
</feature>
<evidence type="ECO:0000313" key="4">
    <source>
        <dbReference type="EMBL" id="RZS59448.1"/>
    </source>
</evidence>
<evidence type="ECO:0000313" key="5">
    <source>
        <dbReference type="Proteomes" id="UP000293519"/>
    </source>
</evidence>